<dbReference type="Proteomes" id="UP000316726">
    <property type="component" value="Chromosome 10"/>
</dbReference>
<dbReference type="PANTHER" id="PTHR46586:SF3">
    <property type="entry name" value="ANKYRIN REPEAT-CONTAINING PROTEIN"/>
    <property type="match status" value="1"/>
</dbReference>
<dbReference type="SUPFAM" id="SSF81383">
    <property type="entry name" value="F-box domain"/>
    <property type="match status" value="1"/>
</dbReference>
<dbReference type="AlphaFoldDB" id="A0A5B8MU32"/>
<evidence type="ECO:0008006" key="4">
    <source>
        <dbReference type="Google" id="ProtNLM"/>
    </source>
</evidence>
<dbReference type="PANTHER" id="PTHR46586">
    <property type="entry name" value="ANKYRIN REPEAT-CONTAINING PROTEIN"/>
    <property type="match status" value="1"/>
</dbReference>
<name>A0A5B8MU32_9CHLO</name>
<protein>
    <recommendedName>
        <fullName evidence="4">F-box domain-containing protein</fullName>
    </recommendedName>
</protein>
<dbReference type="InterPro" id="IPR052050">
    <property type="entry name" value="SecEffector_AnkRepeat"/>
</dbReference>
<proteinExistence type="predicted"/>
<organism evidence="2 3">
    <name type="scientific">Chloropicon primus</name>
    <dbReference type="NCBI Taxonomy" id="1764295"/>
    <lineage>
        <taxon>Eukaryota</taxon>
        <taxon>Viridiplantae</taxon>
        <taxon>Chlorophyta</taxon>
        <taxon>Chloropicophyceae</taxon>
        <taxon>Chloropicales</taxon>
        <taxon>Chloropicaceae</taxon>
        <taxon>Chloropicon</taxon>
    </lineage>
</organism>
<keyword evidence="3" id="KW-1185">Reference proteome</keyword>
<dbReference type="SUPFAM" id="SSF48403">
    <property type="entry name" value="Ankyrin repeat"/>
    <property type="match status" value="1"/>
</dbReference>
<accession>A0A5B8MU32</accession>
<feature type="region of interest" description="Disordered" evidence="1">
    <location>
        <begin position="1"/>
        <end position="22"/>
    </location>
</feature>
<evidence type="ECO:0000313" key="2">
    <source>
        <dbReference type="EMBL" id="QDZ23264.1"/>
    </source>
</evidence>
<dbReference type="OrthoDB" id="67499at2759"/>
<sequence>MQAGFLNPGGGQRRRRDQRPRREGRDALDVLPEWAWLLVLKQLDEYDHLAFGLTCRAFLEAVTTAANRSDHLQKEKQKTRLKTNLGRDTLFKQMPCFTLSWFQWVFRSFERKKGAPDDRKRSGDWRRSEDYYDHLYDYELMELAAFQGSKKVIKWLVSQGIPLKNKQKHCGMDAVVGAACGGHIELLEWLRSEGYGFDERTCSGAAQGGHLEVLQSLRSQDPPCPWNPNSCIRDAASFNHQHVIDWMVTAHF</sequence>
<dbReference type="InterPro" id="IPR036770">
    <property type="entry name" value="Ankyrin_rpt-contain_sf"/>
</dbReference>
<evidence type="ECO:0000256" key="1">
    <source>
        <dbReference type="SAM" id="MobiDB-lite"/>
    </source>
</evidence>
<evidence type="ECO:0000313" key="3">
    <source>
        <dbReference type="Proteomes" id="UP000316726"/>
    </source>
</evidence>
<dbReference type="Gene3D" id="1.25.40.20">
    <property type="entry name" value="Ankyrin repeat-containing domain"/>
    <property type="match status" value="1"/>
</dbReference>
<reference evidence="2 3" key="1">
    <citation type="submission" date="2018-07" db="EMBL/GenBank/DDBJ databases">
        <title>The complete nuclear genome of the prasinophyte Chloropicon primus (CCMP1205).</title>
        <authorList>
            <person name="Pombert J.-F."/>
            <person name="Otis C."/>
            <person name="Turmel M."/>
            <person name="Lemieux C."/>
        </authorList>
    </citation>
    <scope>NUCLEOTIDE SEQUENCE [LARGE SCALE GENOMIC DNA]</scope>
    <source>
        <strain evidence="2 3">CCMP1205</strain>
    </source>
</reference>
<dbReference type="InterPro" id="IPR036047">
    <property type="entry name" value="F-box-like_dom_sf"/>
</dbReference>
<dbReference type="EMBL" id="CP031043">
    <property type="protein sequence ID" value="QDZ23264.1"/>
    <property type="molecule type" value="Genomic_DNA"/>
</dbReference>
<gene>
    <name evidence="2" type="ORF">A3770_10p57820</name>
</gene>